<dbReference type="AlphaFoldDB" id="A0A4Y2GQ06"/>
<comment type="caution">
    <text evidence="1">The sequence shown here is derived from an EMBL/GenBank/DDBJ whole genome shotgun (WGS) entry which is preliminary data.</text>
</comment>
<accession>A0A4Y2GQ06</accession>
<organism evidence="1 2">
    <name type="scientific">Araneus ventricosus</name>
    <name type="common">Orbweaver spider</name>
    <name type="synonym">Epeira ventricosa</name>
    <dbReference type="NCBI Taxonomy" id="182803"/>
    <lineage>
        <taxon>Eukaryota</taxon>
        <taxon>Metazoa</taxon>
        <taxon>Ecdysozoa</taxon>
        <taxon>Arthropoda</taxon>
        <taxon>Chelicerata</taxon>
        <taxon>Arachnida</taxon>
        <taxon>Araneae</taxon>
        <taxon>Araneomorphae</taxon>
        <taxon>Entelegynae</taxon>
        <taxon>Araneoidea</taxon>
        <taxon>Araneidae</taxon>
        <taxon>Araneus</taxon>
    </lineage>
</organism>
<reference evidence="1 2" key="1">
    <citation type="journal article" date="2019" name="Sci. Rep.">
        <title>Orb-weaving spider Araneus ventricosus genome elucidates the spidroin gene catalogue.</title>
        <authorList>
            <person name="Kono N."/>
            <person name="Nakamura H."/>
            <person name="Ohtoshi R."/>
            <person name="Moran D.A.P."/>
            <person name="Shinohara A."/>
            <person name="Yoshida Y."/>
            <person name="Fujiwara M."/>
            <person name="Mori M."/>
            <person name="Tomita M."/>
            <person name="Arakawa K."/>
        </authorList>
    </citation>
    <scope>NUCLEOTIDE SEQUENCE [LARGE SCALE GENOMIC DNA]</scope>
</reference>
<evidence type="ECO:0000313" key="1">
    <source>
        <dbReference type="EMBL" id="GBM55267.1"/>
    </source>
</evidence>
<dbReference type="EMBL" id="BGPR01001494">
    <property type="protein sequence ID" value="GBM55267.1"/>
    <property type="molecule type" value="Genomic_DNA"/>
</dbReference>
<keyword evidence="2" id="KW-1185">Reference proteome</keyword>
<name>A0A4Y2GQ06_ARAVE</name>
<dbReference type="Proteomes" id="UP000499080">
    <property type="component" value="Unassembled WGS sequence"/>
</dbReference>
<gene>
    <name evidence="1" type="ORF">AVEN_272338_1</name>
</gene>
<protein>
    <submittedName>
        <fullName evidence="1">Uncharacterized protein</fullName>
    </submittedName>
</protein>
<sequence length="130" mass="14881">MGSKADAEEVSTENCQFSPQLIELYEAWHYHDGTKFHESIGLDVFFELRSEISIKRYCRPLDGTNNSSHYKQKAFPCEYPLLEVFSLIRKVEHLCSSSTVAILKCSCACVQLLSHKFEMNIIHLNSAVTF</sequence>
<evidence type="ECO:0000313" key="2">
    <source>
        <dbReference type="Proteomes" id="UP000499080"/>
    </source>
</evidence>
<proteinExistence type="predicted"/>